<proteinExistence type="predicted"/>
<name>A0ACD1I927_9EURO</name>
<protein>
    <submittedName>
        <fullName evidence="1">Uncharacterized protein</fullName>
    </submittedName>
</protein>
<accession>A0ACD1I927</accession>
<evidence type="ECO:0000313" key="1">
    <source>
        <dbReference type="EMBL" id="RAK86835.1"/>
    </source>
</evidence>
<reference evidence="1" key="1">
    <citation type="submission" date="2018-02" db="EMBL/GenBank/DDBJ databases">
        <title>The genomes of Aspergillus section Nigri reveals drivers in fungal speciation.</title>
        <authorList>
            <consortium name="DOE Joint Genome Institute"/>
            <person name="Vesth T.C."/>
            <person name="Nybo J."/>
            <person name="Theobald S."/>
            <person name="Brandl J."/>
            <person name="Frisvad J.C."/>
            <person name="Nielsen K.F."/>
            <person name="Lyhne E.K."/>
            <person name="Kogle M.E."/>
            <person name="Kuo A."/>
            <person name="Riley R."/>
            <person name="Clum A."/>
            <person name="Nolan M."/>
            <person name="Lipzen A."/>
            <person name="Salamov A."/>
            <person name="Henrissat B."/>
            <person name="Wiebenga A."/>
            <person name="De vries R.P."/>
            <person name="Grigoriev I.V."/>
            <person name="Mortensen U.H."/>
            <person name="Andersen M.R."/>
            <person name="Baker S.E."/>
        </authorList>
    </citation>
    <scope>NUCLEOTIDE SEQUENCE</scope>
    <source>
        <strain evidence="1">CBS 115574</strain>
    </source>
</reference>
<dbReference type="EMBL" id="KZ824557">
    <property type="protein sequence ID" value="RAK86835.1"/>
    <property type="molecule type" value="Genomic_DNA"/>
</dbReference>
<sequence length="80" mass="9000">LPGDPVVRDEDFGWMAEKYPENMIDYYVVTSDHLVPADEINPEVLQIDIIEVEDDAGGVYANTWLLFAVDPADYLGKNVI</sequence>
<evidence type="ECO:0000313" key="2">
    <source>
        <dbReference type="Proteomes" id="UP000249748"/>
    </source>
</evidence>
<keyword evidence="2" id="KW-1185">Reference proteome</keyword>
<feature type="non-terminal residue" evidence="1">
    <location>
        <position position="80"/>
    </location>
</feature>
<dbReference type="Proteomes" id="UP000249748">
    <property type="component" value="Unassembled WGS sequence"/>
</dbReference>
<feature type="non-terminal residue" evidence="1">
    <location>
        <position position="1"/>
    </location>
</feature>
<organism evidence="1 2">
    <name type="scientific">Aspergillus costaricaensis CBS 115574</name>
    <dbReference type="NCBI Taxonomy" id="1448317"/>
    <lineage>
        <taxon>Eukaryota</taxon>
        <taxon>Fungi</taxon>
        <taxon>Dikarya</taxon>
        <taxon>Ascomycota</taxon>
        <taxon>Pezizomycotina</taxon>
        <taxon>Eurotiomycetes</taxon>
        <taxon>Eurotiomycetidae</taxon>
        <taxon>Eurotiales</taxon>
        <taxon>Aspergillaceae</taxon>
        <taxon>Aspergillus</taxon>
        <taxon>Aspergillus subgen. Circumdati</taxon>
    </lineage>
</organism>
<gene>
    <name evidence="1" type="ORF">BO79DRAFT_103308</name>
</gene>